<keyword evidence="1" id="KW-0472">Membrane</keyword>
<gene>
    <name evidence="2" type="ORF">J9260_04945</name>
</gene>
<accession>A0A975FAK7</accession>
<organism evidence="2 3">
    <name type="scientific">Thiothrix unzii</name>
    <dbReference type="NCBI Taxonomy" id="111769"/>
    <lineage>
        <taxon>Bacteria</taxon>
        <taxon>Pseudomonadati</taxon>
        <taxon>Pseudomonadota</taxon>
        <taxon>Gammaproteobacteria</taxon>
        <taxon>Thiotrichales</taxon>
        <taxon>Thiotrichaceae</taxon>
        <taxon>Thiothrix</taxon>
    </lineage>
</organism>
<dbReference type="AlphaFoldDB" id="A0A975FAK7"/>
<evidence type="ECO:0000313" key="2">
    <source>
        <dbReference type="EMBL" id="QTR54445.1"/>
    </source>
</evidence>
<sequence length="113" mass="11788">MNRECQEVRTKTELEAAMKSEFKKIIVKGELAEKIHKADAIKNISKPALIILGATLAATPFTGGVSGIVGIAGIAATTGMSIVAITAVAFLGLALILNITNGYDRKFTAKAEG</sequence>
<keyword evidence="1" id="KW-1133">Transmembrane helix</keyword>
<keyword evidence="1" id="KW-0812">Transmembrane</keyword>
<dbReference type="EMBL" id="CP072793">
    <property type="protein sequence ID" value="QTR54445.1"/>
    <property type="molecule type" value="Genomic_DNA"/>
</dbReference>
<feature type="transmembrane region" description="Helical" evidence="1">
    <location>
        <begin position="49"/>
        <end position="76"/>
    </location>
</feature>
<evidence type="ECO:0000313" key="3">
    <source>
        <dbReference type="Proteomes" id="UP000672009"/>
    </source>
</evidence>
<dbReference type="RefSeq" id="WP_210219936.1">
    <property type="nucleotide sequence ID" value="NZ_CP072793.1"/>
</dbReference>
<dbReference type="Proteomes" id="UP000672009">
    <property type="component" value="Chromosome"/>
</dbReference>
<reference evidence="2" key="1">
    <citation type="submission" date="2021-04" db="EMBL/GenBank/DDBJ databases">
        <title>Genomics, taxonomy and metabolism of representatives of sulfur bacteria of the genus Thiothrix: Thiothrix fructosivorans QT, Thiothrix unzii A1T and three new species, Thiothrix subterranea sp. nov., Thiothrix litoralis sp. nov. and 'Candidatus Thiothrix anitrata' sp. nov.</title>
        <authorList>
            <person name="Ravin N.V."/>
            <person name="Smolyakov D."/>
            <person name="Rudenko T.S."/>
            <person name="Mardanov A.V."/>
            <person name="Beletsky A.V."/>
            <person name="Markov N.D."/>
            <person name="Fomenkov A.I."/>
            <person name="Roberts R.J."/>
            <person name="Karnachuk O.V."/>
            <person name="Novikov A."/>
            <person name="Grabovich M.Y."/>
        </authorList>
    </citation>
    <scope>NUCLEOTIDE SEQUENCE</scope>
    <source>
        <strain evidence="2">A1</strain>
    </source>
</reference>
<evidence type="ECO:0000256" key="1">
    <source>
        <dbReference type="SAM" id="Phobius"/>
    </source>
</evidence>
<proteinExistence type="predicted"/>
<protein>
    <submittedName>
        <fullName evidence="2">Uncharacterized protein</fullName>
    </submittedName>
</protein>
<keyword evidence="3" id="KW-1185">Reference proteome</keyword>
<name>A0A975FAK7_9GAMM</name>
<feature type="transmembrane region" description="Helical" evidence="1">
    <location>
        <begin position="82"/>
        <end position="100"/>
    </location>
</feature>
<dbReference type="KEGG" id="tun:J9260_04945"/>